<dbReference type="InterPro" id="IPR012349">
    <property type="entry name" value="Split_barrel_FMN-bd"/>
</dbReference>
<dbReference type="RefSeq" id="WP_115772822.1">
    <property type="nucleotide sequence ID" value="NZ_PIOC01000014.1"/>
</dbReference>
<keyword evidence="1" id="KW-0973">c-di-GMP</keyword>
<dbReference type="Gene3D" id="2.40.10.220">
    <property type="entry name" value="predicted glycosyltransferase like domains"/>
    <property type="match status" value="1"/>
</dbReference>
<keyword evidence="7" id="KW-1185">Reference proteome</keyword>
<dbReference type="InterPro" id="IPR009926">
    <property type="entry name" value="T3SS_YcgR_PilZN"/>
</dbReference>
<accession>A0A3D8PSI4</accession>
<evidence type="ECO:0000313" key="7">
    <source>
        <dbReference type="Proteomes" id="UP000257143"/>
    </source>
</evidence>
<dbReference type="EMBL" id="PIOC01000014">
    <property type="protein sequence ID" value="RDW19086.1"/>
    <property type="molecule type" value="Genomic_DNA"/>
</dbReference>
<evidence type="ECO:0000256" key="3">
    <source>
        <dbReference type="ARBA" id="ARBA00023143"/>
    </source>
</evidence>
<dbReference type="AlphaFoldDB" id="A0A3D8PSI4"/>
<evidence type="ECO:0000313" key="6">
    <source>
        <dbReference type="EMBL" id="RDW19086.1"/>
    </source>
</evidence>
<dbReference type="InterPro" id="IPR009875">
    <property type="entry name" value="PilZ_domain"/>
</dbReference>
<keyword evidence="2" id="KW-0547">Nucleotide-binding</keyword>
<dbReference type="GO" id="GO:0035438">
    <property type="term" value="F:cyclic-di-GMP binding"/>
    <property type="evidence" value="ECO:0007669"/>
    <property type="project" value="InterPro"/>
</dbReference>
<feature type="domain" description="Type III secretion system flagellar brake protein YcgR PilZN" evidence="5">
    <location>
        <begin position="2"/>
        <end position="90"/>
    </location>
</feature>
<evidence type="ECO:0000259" key="5">
    <source>
        <dbReference type="Pfam" id="PF12945"/>
    </source>
</evidence>
<keyword evidence="6" id="KW-0282">Flagellum</keyword>
<keyword evidence="6" id="KW-0969">Cilium</keyword>
<evidence type="ECO:0000259" key="4">
    <source>
        <dbReference type="Pfam" id="PF07238"/>
    </source>
</evidence>
<dbReference type="Proteomes" id="UP000257143">
    <property type="component" value="Unassembled WGS sequence"/>
</dbReference>
<dbReference type="Pfam" id="PF07238">
    <property type="entry name" value="PilZ"/>
    <property type="match status" value="1"/>
</dbReference>
<dbReference type="SUPFAM" id="SSF141371">
    <property type="entry name" value="PilZ domain-like"/>
    <property type="match status" value="1"/>
</dbReference>
<feature type="domain" description="PilZ" evidence="4">
    <location>
        <begin position="99"/>
        <end position="208"/>
    </location>
</feature>
<comment type="caution">
    <text evidence="6">The sequence shown here is derived from an EMBL/GenBank/DDBJ whole genome shotgun (WGS) entry which is preliminary data.</text>
</comment>
<name>A0A3D8PSI4_9BACI</name>
<evidence type="ECO:0000256" key="1">
    <source>
        <dbReference type="ARBA" id="ARBA00022636"/>
    </source>
</evidence>
<dbReference type="Gene3D" id="2.30.110.10">
    <property type="entry name" value="Electron Transport, Fmn-binding Protein, Chain A"/>
    <property type="match status" value="1"/>
</dbReference>
<organism evidence="6 7">
    <name type="scientific">Oceanobacillus arenosus</name>
    <dbReference type="NCBI Taxonomy" id="1229153"/>
    <lineage>
        <taxon>Bacteria</taxon>
        <taxon>Bacillati</taxon>
        <taxon>Bacillota</taxon>
        <taxon>Bacilli</taxon>
        <taxon>Bacillales</taxon>
        <taxon>Bacillaceae</taxon>
        <taxon>Oceanobacillus</taxon>
    </lineage>
</organism>
<sequence length="219" mass="25266">MKIGTVLHIELKNTKTNTKDKYRCKVIEMNEQQIIIDYPINELTNKTAFIPKRKYFSVAYIGEDEAVYQFTSSITSKIKLNVPALAIENPKKEDIQRIQRREFVRIETTVDIAVHSNDKTFSPFVTVTSDISGGGLSIIAPYDHKLAIGDIVDIWLTLQMKDNKYQYINTQAEVVIIKTLKSSVELVSFKFIAIDKLSQQGIIRFCFQKQRESRQKEMH</sequence>
<reference evidence="7" key="1">
    <citation type="submission" date="2017-11" db="EMBL/GenBank/DDBJ databases">
        <authorList>
            <person name="Zhu W."/>
        </authorList>
    </citation>
    <scope>NUCLEOTIDE SEQUENCE [LARGE SCALE GENOMIC DNA]</scope>
    <source>
        <strain evidence="7">CAU 1183</strain>
    </source>
</reference>
<dbReference type="Pfam" id="PF12945">
    <property type="entry name" value="PilZNR"/>
    <property type="match status" value="1"/>
</dbReference>
<keyword evidence="6" id="KW-0966">Cell projection</keyword>
<dbReference type="OrthoDB" id="1951449at2"/>
<proteinExistence type="predicted"/>
<keyword evidence="3" id="KW-0975">Bacterial flagellum</keyword>
<protein>
    <submittedName>
        <fullName evidence="6">Flagellar brake protein</fullName>
    </submittedName>
</protein>
<gene>
    <name evidence="6" type="ORF">CWR48_08535</name>
</gene>
<evidence type="ECO:0000256" key="2">
    <source>
        <dbReference type="ARBA" id="ARBA00022741"/>
    </source>
</evidence>